<dbReference type="GO" id="GO:0003723">
    <property type="term" value="F:RNA binding"/>
    <property type="evidence" value="ECO:0007669"/>
    <property type="project" value="UniProtKB-KW"/>
</dbReference>
<evidence type="ECO:0000259" key="11">
    <source>
        <dbReference type="Pfam" id="PF10258"/>
    </source>
</evidence>
<proteinExistence type="inferred from homology"/>
<keyword evidence="5" id="KW-0813">Transport</keyword>
<dbReference type="GO" id="GO:0005737">
    <property type="term" value="C:cytoplasm"/>
    <property type="evidence" value="ECO:0007669"/>
    <property type="project" value="UniProtKB-SubCell"/>
</dbReference>
<dbReference type="InterPro" id="IPR039047">
    <property type="entry name" value="PHAX"/>
</dbReference>
<dbReference type="InterPro" id="IPR019385">
    <property type="entry name" value="PHAX_RNA-binding_domain"/>
</dbReference>
<keyword evidence="6" id="KW-0963">Cytoplasm</keyword>
<protein>
    <recommendedName>
        <fullName evidence="4">Phosphorylated adapter RNA export protein</fullName>
    </recommendedName>
    <alternativeName>
        <fullName evidence="10">RNA U small nuclear RNA export adapter protein</fullName>
    </alternativeName>
</protein>
<dbReference type="PANTHER" id="PTHR13135:SF0">
    <property type="entry name" value="PHOSPHORYLATED ADAPTER RNA EXPORT PROTEIN"/>
    <property type="match status" value="1"/>
</dbReference>
<evidence type="ECO:0000256" key="4">
    <source>
        <dbReference type="ARBA" id="ARBA00016856"/>
    </source>
</evidence>
<gene>
    <name evidence="12" type="ORF">LSP00402_LOCUS20551</name>
</gene>
<dbReference type="Pfam" id="PF10258">
    <property type="entry name" value="PHAX_RNA-bd"/>
    <property type="match status" value="1"/>
</dbReference>
<evidence type="ECO:0000256" key="10">
    <source>
        <dbReference type="ARBA" id="ARBA00030834"/>
    </source>
</evidence>
<organism evidence="12">
    <name type="scientific">Lotharella oceanica</name>
    <dbReference type="NCBI Taxonomy" id="641309"/>
    <lineage>
        <taxon>Eukaryota</taxon>
        <taxon>Sar</taxon>
        <taxon>Rhizaria</taxon>
        <taxon>Cercozoa</taxon>
        <taxon>Chlorarachniophyceae</taxon>
        <taxon>Lotharella</taxon>
    </lineage>
</organism>
<comment type="similarity">
    <text evidence="3">Belongs to the PHAX family.</text>
</comment>
<evidence type="ECO:0000256" key="3">
    <source>
        <dbReference type="ARBA" id="ARBA00006094"/>
    </source>
</evidence>
<feature type="domain" description="Phosphorylated adapter RNA export protein RNA-binding" evidence="11">
    <location>
        <begin position="36"/>
        <end position="116"/>
    </location>
</feature>
<accession>A0A7S2U217</accession>
<evidence type="ECO:0000256" key="6">
    <source>
        <dbReference type="ARBA" id="ARBA00022490"/>
    </source>
</evidence>
<evidence type="ECO:0000256" key="1">
    <source>
        <dbReference type="ARBA" id="ARBA00004123"/>
    </source>
</evidence>
<evidence type="ECO:0000256" key="2">
    <source>
        <dbReference type="ARBA" id="ARBA00004496"/>
    </source>
</evidence>
<evidence type="ECO:0000256" key="7">
    <source>
        <dbReference type="ARBA" id="ARBA00022884"/>
    </source>
</evidence>
<dbReference type="EMBL" id="HBHP01033370">
    <property type="protein sequence ID" value="CAD9776538.1"/>
    <property type="molecule type" value="Transcribed_RNA"/>
</dbReference>
<keyword evidence="8" id="KW-0653">Protein transport</keyword>
<sequence>MGCRPSSISGENILADIEIQQEWERLSAGMRKADLVNTMCRLLHEPKHHLIQAIVEEVGPSLAVQMMGETKDSLENGGMKRADGNGYRTPGGVFLIHLKSHVSAKTFKQLMKDSKKRQKELQKAAAQKSWLW</sequence>
<dbReference type="GO" id="GO:0015031">
    <property type="term" value="P:protein transport"/>
    <property type="evidence" value="ECO:0007669"/>
    <property type="project" value="UniProtKB-KW"/>
</dbReference>
<keyword evidence="7" id="KW-0694">RNA-binding</keyword>
<comment type="subcellular location">
    <subcellularLocation>
        <location evidence="2">Cytoplasm</location>
    </subcellularLocation>
    <subcellularLocation>
        <location evidence="1">Nucleus</location>
    </subcellularLocation>
</comment>
<reference evidence="12" key="1">
    <citation type="submission" date="2021-01" db="EMBL/GenBank/DDBJ databases">
        <authorList>
            <person name="Corre E."/>
            <person name="Pelletier E."/>
            <person name="Niang G."/>
            <person name="Scheremetjew M."/>
            <person name="Finn R."/>
            <person name="Kale V."/>
            <person name="Holt S."/>
            <person name="Cochrane G."/>
            <person name="Meng A."/>
            <person name="Brown T."/>
            <person name="Cohen L."/>
        </authorList>
    </citation>
    <scope>NUCLEOTIDE SEQUENCE</scope>
    <source>
        <strain evidence="12">CCMP622</strain>
    </source>
</reference>
<evidence type="ECO:0000256" key="8">
    <source>
        <dbReference type="ARBA" id="ARBA00022927"/>
    </source>
</evidence>
<name>A0A7S2U217_9EUKA</name>
<evidence type="ECO:0000256" key="9">
    <source>
        <dbReference type="ARBA" id="ARBA00023242"/>
    </source>
</evidence>
<dbReference type="AlphaFoldDB" id="A0A7S2U217"/>
<dbReference type="GO" id="GO:0005634">
    <property type="term" value="C:nucleus"/>
    <property type="evidence" value="ECO:0007669"/>
    <property type="project" value="UniProtKB-SubCell"/>
</dbReference>
<dbReference type="Gene3D" id="1.10.10.1440">
    <property type="entry name" value="PHAX RNA-binding domain"/>
    <property type="match status" value="1"/>
</dbReference>
<dbReference type="PANTHER" id="PTHR13135">
    <property type="entry name" value="CYTOSOLIC RESINIFERATOXIN BINDING PROTEIN RBP-26"/>
    <property type="match status" value="1"/>
</dbReference>
<evidence type="ECO:0000313" key="12">
    <source>
        <dbReference type="EMBL" id="CAD9776538.1"/>
    </source>
</evidence>
<evidence type="ECO:0000256" key="5">
    <source>
        <dbReference type="ARBA" id="ARBA00022448"/>
    </source>
</evidence>
<keyword evidence="9" id="KW-0539">Nucleus</keyword>
<dbReference type="GO" id="GO:0006408">
    <property type="term" value="P:snRNA export from nucleus"/>
    <property type="evidence" value="ECO:0007669"/>
    <property type="project" value="InterPro"/>
</dbReference>
<dbReference type="InterPro" id="IPR038092">
    <property type="entry name" value="PHAX_RNA-binding_sf"/>
</dbReference>